<accession>A0A5B0LZD7</accession>
<dbReference type="AlphaFoldDB" id="A0A5B0LZD7"/>
<evidence type="ECO:0000313" key="2">
    <source>
        <dbReference type="EMBL" id="KAA1090152.1"/>
    </source>
</evidence>
<evidence type="ECO:0000313" key="1">
    <source>
        <dbReference type="EMBL" id="KAA1070247.1"/>
    </source>
</evidence>
<protein>
    <submittedName>
        <fullName evidence="1">Uncharacterized protein</fullName>
    </submittedName>
</protein>
<keyword evidence="3" id="KW-1185">Reference proteome</keyword>
<dbReference type="Proteomes" id="UP000324748">
    <property type="component" value="Unassembled WGS sequence"/>
</dbReference>
<reference evidence="3 4" key="1">
    <citation type="submission" date="2019-05" db="EMBL/GenBank/DDBJ databases">
        <title>Emergence of the Ug99 lineage of the wheat stem rust pathogen through somatic hybridization.</title>
        <authorList>
            <person name="Li F."/>
            <person name="Upadhyaya N.M."/>
            <person name="Sperschneider J."/>
            <person name="Matny O."/>
            <person name="Nguyen-Phuc H."/>
            <person name="Mago R."/>
            <person name="Raley C."/>
            <person name="Miller M.E."/>
            <person name="Silverstein K.A.T."/>
            <person name="Henningsen E."/>
            <person name="Hirsch C.D."/>
            <person name="Visser B."/>
            <person name="Pretorius Z.A."/>
            <person name="Steffenson B.J."/>
            <person name="Schwessinger B."/>
            <person name="Dodds P.N."/>
            <person name="Figueroa M."/>
        </authorList>
    </citation>
    <scope>NUCLEOTIDE SEQUENCE [LARGE SCALE GENOMIC DNA]</scope>
    <source>
        <strain evidence="1">21-0</strain>
        <strain evidence="2 4">Ug99</strain>
    </source>
</reference>
<sequence length="393" mass="43442">MAYPWGEVYLQPVWKERCALEDFLFFSAPRRVLLRFVVRGNLLDGLVVPPLSLLFCLEVHPSSVSHTPVPYYFPRCHPLPPPRTPHVTPPTPAGPGTPPAARKQVSHRRFRLWSAPNPASAPRCSPLFVAPPQYTLNPVPQSAVIPGVRRCPDSPHFPQPACVASAPRAFRISAASIPHAPNKPAKALAKIKMNKIGHQSSVALALAITIFHPPKHSSESSRTISMSAHKFPMSSSRCISQEILPEAGFTWCTLRMTIQTQGLIQFQASDKESILNSNGGEGWRRARYVPLETTNAHTGPRKCLSSRVALYKQCEDRQEHKEVRTHIAAQVASATARLIVTPSLIPKPSDTYQTSVRGSVKQGYPAADHRRQKWCTKEIARGNPCWPSSPDTL</sequence>
<evidence type="ECO:0000313" key="3">
    <source>
        <dbReference type="Proteomes" id="UP000324748"/>
    </source>
</evidence>
<dbReference type="EMBL" id="VDEP01000404">
    <property type="protein sequence ID" value="KAA1090152.1"/>
    <property type="molecule type" value="Genomic_DNA"/>
</dbReference>
<gene>
    <name evidence="1" type="ORF">PGT21_005033</name>
    <name evidence="2" type="ORF">PGTUg99_036610</name>
</gene>
<evidence type="ECO:0000313" key="4">
    <source>
        <dbReference type="Proteomes" id="UP000325313"/>
    </source>
</evidence>
<dbReference type="OrthoDB" id="10526340at2759"/>
<dbReference type="Proteomes" id="UP000325313">
    <property type="component" value="Unassembled WGS sequence"/>
</dbReference>
<proteinExistence type="predicted"/>
<name>A0A5B0LZD7_PUCGR</name>
<organism evidence="1 3">
    <name type="scientific">Puccinia graminis f. sp. tritici</name>
    <dbReference type="NCBI Taxonomy" id="56615"/>
    <lineage>
        <taxon>Eukaryota</taxon>
        <taxon>Fungi</taxon>
        <taxon>Dikarya</taxon>
        <taxon>Basidiomycota</taxon>
        <taxon>Pucciniomycotina</taxon>
        <taxon>Pucciniomycetes</taxon>
        <taxon>Pucciniales</taxon>
        <taxon>Pucciniaceae</taxon>
        <taxon>Puccinia</taxon>
    </lineage>
</organism>
<dbReference type="EMBL" id="VSWC01000171">
    <property type="protein sequence ID" value="KAA1070247.1"/>
    <property type="molecule type" value="Genomic_DNA"/>
</dbReference>
<comment type="caution">
    <text evidence="1">The sequence shown here is derived from an EMBL/GenBank/DDBJ whole genome shotgun (WGS) entry which is preliminary data.</text>
</comment>